<organism evidence="1">
    <name type="scientific">uncultured Caudovirales phage</name>
    <dbReference type="NCBI Taxonomy" id="2100421"/>
    <lineage>
        <taxon>Viruses</taxon>
        <taxon>Duplodnaviria</taxon>
        <taxon>Heunggongvirae</taxon>
        <taxon>Uroviricota</taxon>
        <taxon>Caudoviricetes</taxon>
        <taxon>Peduoviridae</taxon>
        <taxon>Maltschvirus</taxon>
        <taxon>Maltschvirus maltsch</taxon>
    </lineage>
</organism>
<proteinExistence type="predicted"/>
<reference evidence="1" key="1">
    <citation type="submission" date="2020-04" db="EMBL/GenBank/DDBJ databases">
        <authorList>
            <person name="Chiriac C."/>
            <person name="Salcher M."/>
            <person name="Ghai R."/>
            <person name="Kavagutti S V."/>
        </authorList>
    </citation>
    <scope>NUCLEOTIDE SEQUENCE</scope>
</reference>
<dbReference type="EMBL" id="LR798276">
    <property type="protein sequence ID" value="CAB5219446.1"/>
    <property type="molecule type" value="Genomic_DNA"/>
</dbReference>
<dbReference type="EMBL" id="LR796220">
    <property type="protein sequence ID" value="CAB4128815.1"/>
    <property type="molecule type" value="Genomic_DNA"/>
</dbReference>
<evidence type="ECO:0000313" key="1">
    <source>
        <dbReference type="EMBL" id="CAB4128815.1"/>
    </source>
</evidence>
<sequence>MWTENLIAAVGKAVAGLGPKTPERMYEAEENAVALLAVVQELKKRFSDE</sequence>
<name>A0A6J5L4Q7_9CAUD</name>
<protein>
    <submittedName>
        <fullName evidence="1">Uncharacterized protein</fullName>
    </submittedName>
</protein>
<accession>A0A6J5L4Q7</accession>
<gene>
    <name evidence="1" type="ORF">UFOVP110_88</name>
    <name evidence="2" type="ORF">UFOVP223_76</name>
</gene>
<evidence type="ECO:0000313" key="2">
    <source>
        <dbReference type="EMBL" id="CAB5219446.1"/>
    </source>
</evidence>